<dbReference type="GO" id="GO:0008803">
    <property type="term" value="F:bis(5'-nucleosyl)-tetraphosphatase (symmetrical) activity"/>
    <property type="evidence" value="ECO:0007669"/>
    <property type="project" value="TreeGrafter"/>
</dbReference>
<proteinExistence type="predicted"/>
<gene>
    <name evidence="2" type="ORF">A6K76_11950</name>
</gene>
<dbReference type="SUPFAM" id="SSF56300">
    <property type="entry name" value="Metallo-dependent phosphatases"/>
    <property type="match status" value="1"/>
</dbReference>
<dbReference type="InterPro" id="IPR029052">
    <property type="entry name" value="Metallo-depent_PP-like"/>
</dbReference>
<dbReference type="AlphaFoldDB" id="A0A1C0YT30"/>
<dbReference type="PANTHER" id="PTHR42850">
    <property type="entry name" value="METALLOPHOSPHOESTERASE"/>
    <property type="match status" value="1"/>
</dbReference>
<dbReference type="PANTHER" id="PTHR42850:SF4">
    <property type="entry name" value="ZINC-DEPENDENT ENDOPOLYPHOSPHATASE"/>
    <property type="match status" value="1"/>
</dbReference>
<organism evidence="2 3">
    <name type="scientific">Caryophanon latum</name>
    <dbReference type="NCBI Taxonomy" id="33977"/>
    <lineage>
        <taxon>Bacteria</taxon>
        <taxon>Bacillati</taxon>
        <taxon>Bacillota</taxon>
        <taxon>Bacilli</taxon>
        <taxon>Bacillales</taxon>
        <taxon>Caryophanaceae</taxon>
        <taxon>Caryophanon</taxon>
    </lineage>
</organism>
<reference evidence="2 3" key="1">
    <citation type="submission" date="2016-07" db="EMBL/GenBank/DDBJ databases">
        <title>Caryophanon latum genome sequencing.</title>
        <authorList>
            <person name="Verma A."/>
            <person name="Pal Y."/>
            <person name="Krishnamurthi S."/>
        </authorList>
    </citation>
    <scope>NUCLEOTIDE SEQUENCE [LARGE SCALE GENOMIC DNA]</scope>
    <source>
        <strain evidence="2 3">DSM 14151</strain>
    </source>
</reference>
<dbReference type="OrthoDB" id="384253at2"/>
<feature type="domain" description="Calcineurin-like phosphoesterase" evidence="1">
    <location>
        <begin position="6"/>
        <end position="197"/>
    </location>
</feature>
<dbReference type="GO" id="GO:0005737">
    <property type="term" value="C:cytoplasm"/>
    <property type="evidence" value="ECO:0007669"/>
    <property type="project" value="TreeGrafter"/>
</dbReference>
<dbReference type="GO" id="GO:0110154">
    <property type="term" value="P:RNA decapping"/>
    <property type="evidence" value="ECO:0007669"/>
    <property type="project" value="TreeGrafter"/>
</dbReference>
<dbReference type="CDD" id="cd00144">
    <property type="entry name" value="MPP_PPP_family"/>
    <property type="match status" value="1"/>
</dbReference>
<dbReference type="GO" id="GO:0016791">
    <property type="term" value="F:phosphatase activity"/>
    <property type="evidence" value="ECO:0007669"/>
    <property type="project" value="TreeGrafter"/>
</dbReference>
<dbReference type="Pfam" id="PF00149">
    <property type="entry name" value="Metallophos"/>
    <property type="match status" value="1"/>
</dbReference>
<sequence length="246" mass="28255">MNQAFCVSDIHGCYDEFVALLKHWDVDNEQLILMGDYIDRGTKSKEVMAHIQQLCHTYKEQVIVLKGNHDAMLGEFVEDPRGTLAERFLRNGGQQTLASFIGERVAHLSREEQANYMETHYEQELAFLQSLPLYYEWGNVLFTHAGFQSKYTTWQESTEEHFLWIRQHYGKENGSGLRNVFGHTPTARIRSEEEKHGSHEEHHGIWISNDGKYIGIDGGCVFGGQLNGLRIKKDGRIVGIIQEAKQ</sequence>
<dbReference type="InterPro" id="IPR050126">
    <property type="entry name" value="Ap4A_hydrolase"/>
</dbReference>
<dbReference type="EMBL" id="MATO01000038">
    <property type="protein sequence ID" value="OCS90310.1"/>
    <property type="molecule type" value="Genomic_DNA"/>
</dbReference>
<keyword evidence="3" id="KW-1185">Reference proteome</keyword>
<evidence type="ECO:0000313" key="3">
    <source>
        <dbReference type="Proteomes" id="UP000093482"/>
    </source>
</evidence>
<accession>A0A1C0YT30</accession>
<name>A0A1C0YT30_9BACL</name>
<evidence type="ECO:0000313" key="2">
    <source>
        <dbReference type="EMBL" id="OCS90310.1"/>
    </source>
</evidence>
<protein>
    <recommendedName>
        <fullName evidence="1">Calcineurin-like phosphoesterase domain-containing protein</fullName>
    </recommendedName>
</protein>
<dbReference type="InterPro" id="IPR004843">
    <property type="entry name" value="Calcineurin-like_PHP"/>
</dbReference>
<dbReference type="RefSeq" id="WP_066464907.1">
    <property type="nucleotide sequence ID" value="NZ_MATO01000038.1"/>
</dbReference>
<evidence type="ECO:0000259" key="1">
    <source>
        <dbReference type="Pfam" id="PF00149"/>
    </source>
</evidence>
<dbReference type="Proteomes" id="UP000093482">
    <property type="component" value="Unassembled WGS sequence"/>
</dbReference>
<dbReference type="Gene3D" id="3.60.21.10">
    <property type="match status" value="1"/>
</dbReference>
<comment type="caution">
    <text evidence="2">The sequence shown here is derived from an EMBL/GenBank/DDBJ whole genome shotgun (WGS) entry which is preliminary data.</text>
</comment>